<sequence>MTLSFGRYLRAVAFVTLLGLAVLAALHLLGIPRGDLLDWGVGLVSVWWLLLVTTVPWNVRFDAQAAIRDAEESQSLGIAVDASRLSDVRRLSRLSLAVALVLHVSSAAALYAVAAAGWSAVGYPASAVAVALTFVRPGARAYAYLAERLYTFRKEVHHPREDVVELRQRLVSLESMLDLTEESWASTLVDRLRDVTVKHNRLSERVGVLSTTNADEHSRLEKEYRSALATVTEDRQFVEHLREIVRFVRRA</sequence>
<dbReference type="RefSeq" id="WP_094550775.1">
    <property type="nucleotide sequence ID" value="NZ_MQWB01000001.1"/>
</dbReference>
<dbReference type="EMBL" id="MQWB01000001">
    <property type="protein sequence ID" value="OZC04375.1"/>
    <property type="molecule type" value="Genomic_DNA"/>
</dbReference>
<keyword evidence="3" id="KW-1185">Reference proteome</keyword>
<feature type="transmembrane region" description="Helical" evidence="1">
    <location>
        <begin position="94"/>
        <end position="114"/>
    </location>
</feature>
<evidence type="ECO:0000313" key="2">
    <source>
        <dbReference type="EMBL" id="OZC04375.1"/>
    </source>
</evidence>
<feature type="transmembrane region" description="Helical" evidence="1">
    <location>
        <begin position="120"/>
        <end position="139"/>
    </location>
</feature>
<dbReference type="Proteomes" id="UP000216446">
    <property type="component" value="Unassembled WGS sequence"/>
</dbReference>
<protein>
    <submittedName>
        <fullName evidence="2">Uncharacterized protein</fullName>
    </submittedName>
</protein>
<dbReference type="OrthoDB" id="980132at2"/>
<keyword evidence="1" id="KW-1133">Transmembrane helix</keyword>
<dbReference type="InParanoid" id="A0A259U2W3"/>
<dbReference type="AlphaFoldDB" id="A0A259U2W3"/>
<keyword evidence="1" id="KW-0472">Membrane</keyword>
<gene>
    <name evidence="2" type="ORF">BSZ36_16140</name>
</gene>
<name>A0A259U2W3_9BACT</name>
<proteinExistence type="predicted"/>
<reference evidence="2 3" key="1">
    <citation type="submission" date="2016-11" db="EMBL/GenBank/DDBJ databases">
        <title>Study of marine rhodopsin-containing bacteria.</title>
        <authorList>
            <person name="Yoshizawa S."/>
            <person name="Kumagai Y."/>
            <person name="Kogure K."/>
        </authorList>
    </citation>
    <scope>NUCLEOTIDE SEQUENCE [LARGE SCALE GENOMIC DNA]</scope>
    <source>
        <strain evidence="2 3">SG-29</strain>
    </source>
</reference>
<feature type="transmembrane region" description="Helical" evidence="1">
    <location>
        <begin position="36"/>
        <end position="59"/>
    </location>
</feature>
<comment type="caution">
    <text evidence="2">The sequence shown here is derived from an EMBL/GenBank/DDBJ whole genome shotgun (WGS) entry which is preliminary data.</text>
</comment>
<accession>A0A259U2W3</accession>
<evidence type="ECO:0000313" key="3">
    <source>
        <dbReference type="Proteomes" id="UP000216446"/>
    </source>
</evidence>
<keyword evidence="1" id="KW-0812">Transmembrane</keyword>
<evidence type="ECO:0000256" key="1">
    <source>
        <dbReference type="SAM" id="Phobius"/>
    </source>
</evidence>
<organism evidence="2 3">
    <name type="scientific">Rubricoccus marinus</name>
    <dbReference type="NCBI Taxonomy" id="716817"/>
    <lineage>
        <taxon>Bacteria</taxon>
        <taxon>Pseudomonadati</taxon>
        <taxon>Rhodothermota</taxon>
        <taxon>Rhodothermia</taxon>
        <taxon>Rhodothermales</taxon>
        <taxon>Rubricoccaceae</taxon>
        <taxon>Rubricoccus</taxon>
    </lineage>
</organism>
<feature type="transmembrane region" description="Helical" evidence="1">
    <location>
        <begin position="12"/>
        <end position="30"/>
    </location>
</feature>